<dbReference type="PANTHER" id="PTHR47271:SF2">
    <property type="entry name" value="ARGININE DEIMINASE"/>
    <property type="match status" value="1"/>
</dbReference>
<keyword evidence="2" id="KW-1185">Reference proteome</keyword>
<protein>
    <submittedName>
        <fullName evidence="1">N-dimethylarginine dimethylaminohydrolase</fullName>
    </submittedName>
</protein>
<dbReference type="Proteomes" id="UP000783390">
    <property type="component" value="Unassembled WGS sequence"/>
</dbReference>
<dbReference type="SUPFAM" id="SSF55909">
    <property type="entry name" value="Pentein"/>
    <property type="match status" value="1"/>
</dbReference>
<dbReference type="RefSeq" id="WP_209797772.1">
    <property type="nucleotide sequence ID" value="NZ_JAGGJZ010000014.1"/>
</dbReference>
<proteinExistence type="predicted"/>
<gene>
    <name evidence="1" type="ORF">J2Z53_002482</name>
</gene>
<dbReference type="PANTHER" id="PTHR47271">
    <property type="entry name" value="ARGININE DEIMINASE"/>
    <property type="match status" value="1"/>
</dbReference>
<dbReference type="Gene3D" id="3.75.10.10">
    <property type="entry name" value="L-arginine/glycine Amidinotransferase, Chain A"/>
    <property type="match status" value="1"/>
</dbReference>
<name>A0ABS4F3M3_9CLOT</name>
<dbReference type="Pfam" id="PF19420">
    <property type="entry name" value="DDAH_eukar"/>
    <property type="match status" value="1"/>
</dbReference>
<dbReference type="EMBL" id="JAGGJZ010000014">
    <property type="protein sequence ID" value="MBP1890857.1"/>
    <property type="molecule type" value="Genomic_DNA"/>
</dbReference>
<accession>A0ABS4F3M3</accession>
<evidence type="ECO:0000313" key="1">
    <source>
        <dbReference type="EMBL" id="MBP1890857.1"/>
    </source>
</evidence>
<reference evidence="1 2" key="1">
    <citation type="submission" date="2021-03" db="EMBL/GenBank/DDBJ databases">
        <title>Genomic Encyclopedia of Type Strains, Phase IV (KMG-IV): sequencing the most valuable type-strain genomes for metagenomic binning, comparative biology and taxonomic classification.</title>
        <authorList>
            <person name="Goeker M."/>
        </authorList>
    </citation>
    <scope>NUCLEOTIDE SEQUENCE [LARGE SCALE GENOMIC DNA]</scope>
    <source>
        <strain evidence="1 2">DSM 3984</strain>
    </source>
</reference>
<sequence length="261" mass="30207">MKEIKYVLMRYPSYLEIINPNNKYKNTFCIEKAFNNYNNLLNILSSQGIKYYFLNTECGCSEVFTRDIGFSLGDTLFICNLTSVNRKKETKKLMEHVRRNKIKHYVFENKIEGGDVIVFGSTIFVGISQRTNEDAIDELTKYVEDNRLKYKIIPIRFDSENKLHLDCVFNVLDKKSAILSKYVYDSDKIEEEIKNIYYISKESADNLGTNILSIGKKRIICSDTEVTKILKKAGYKVFYCEYDEIIKVGGGIGCSTLPIRI</sequence>
<evidence type="ECO:0000313" key="2">
    <source>
        <dbReference type="Proteomes" id="UP000783390"/>
    </source>
</evidence>
<organism evidence="1 2">
    <name type="scientific">Clostridium moniliforme</name>
    <dbReference type="NCBI Taxonomy" id="39489"/>
    <lineage>
        <taxon>Bacteria</taxon>
        <taxon>Bacillati</taxon>
        <taxon>Bacillota</taxon>
        <taxon>Clostridia</taxon>
        <taxon>Eubacteriales</taxon>
        <taxon>Clostridiaceae</taxon>
        <taxon>Clostridium</taxon>
    </lineage>
</organism>
<comment type="caution">
    <text evidence="1">The sequence shown here is derived from an EMBL/GenBank/DDBJ whole genome shotgun (WGS) entry which is preliminary data.</text>
</comment>